<keyword evidence="4 7" id="KW-0413">Isomerase</keyword>
<dbReference type="GO" id="GO:0008909">
    <property type="term" value="F:isochorismate synthase activity"/>
    <property type="evidence" value="ECO:0007669"/>
    <property type="project" value="UniProtKB-EC"/>
</dbReference>
<dbReference type="PANTHER" id="PTHR42839:SF2">
    <property type="entry name" value="ISOCHORISMATE SYNTHASE ENTC"/>
    <property type="match status" value="1"/>
</dbReference>
<evidence type="ECO:0000259" key="6">
    <source>
        <dbReference type="Pfam" id="PF00425"/>
    </source>
</evidence>
<name>A0A2N7RXH7_9MICC</name>
<evidence type="ECO:0000256" key="5">
    <source>
        <dbReference type="ARBA" id="ARBA00041564"/>
    </source>
</evidence>
<comment type="catalytic activity">
    <reaction evidence="1">
        <text>chorismate = isochorismate</text>
        <dbReference type="Rhea" id="RHEA:18985"/>
        <dbReference type="ChEBI" id="CHEBI:29748"/>
        <dbReference type="ChEBI" id="CHEBI:29780"/>
        <dbReference type="EC" id="5.4.4.2"/>
    </reaction>
</comment>
<dbReference type="NCBIfam" id="TIGR00543">
    <property type="entry name" value="isochor_syn"/>
    <property type="match status" value="1"/>
</dbReference>
<dbReference type="GO" id="GO:0009697">
    <property type="term" value="P:salicylic acid biosynthetic process"/>
    <property type="evidence" value="ECO:0007669"/>
    <property type="project" value="TreeGrafter"/>
</dbReference>
<comment type="similarity">
    <text evidence="2">Belongs to the isochorismate synthase family.</text>
</comment>
<dbReference type="Gene3D" id="3.60.120.10">
    <property type="entry name" value="Anthranilate synthase"/>
    <property type="match status" value="1"/>
</dbReference>
<feature type="domain" description="Chorismate-utilising enzyme C-terminal" evidence="6">
    <location>
        <begin position="153"/>
        <end position="401"/>
    </location>
</feature>
<sequence>MAEQHFPRTAAVSRINFSTLQGRKSMKTQLLESHHEVIANEDPSAPAPRTEAATFRFASYGRALIGHGTKAILDVERARRLGLGPAARQLLAEQPQGSILAGVVPFDRSADPYLFVPQNVEDLPMRGLMHYGNDTSTVTEVVGEYNPTFICAAGAAIDQIKTGGVEKVVLARSLEVFADEDWKPEAVWQQLYQQNPAGHSFTISLPQDETSIVGNSPELIAGVRRGQLTSHPLAGSAPRLANRTEDQMAAAVLAGSAKNLAEHAFVVQHISQALRSVAKDLIVPSLPDLLPTGQMWHLGTLIRASLYKGLGSLDAALAIHPTPAICGSPTAVAQALISELEPEDRGFYGGLVGWMNQDGEGEWALLLRSAMLTGNRAKLHAGAGIVADSDPFDEHSETAAKFRTMLCALGVDREGSNR</sequence>
<evidence type="ECO:0000313" key="7">
    <source>
        <dbReference type="EMBL" id="PMQ18596.1"/>
    </source>
</evidence>
<dbReference type="AlphaFoldDB" id="A0A2N7RXH7"/>
<gene>
    <name evidence="7" type="ORF">CIK84_18755</name>
</gene>
<dbReference type="PANTHER" id="PTHR42839">
    <property type="entry name" value="ISOCHORISMATE SYNTHASE ENTC"/>
    <property type="match status" value="1"/>
</dbReference>
<dbReference type="Proteomes" id="UP000235739">
    <property type="component" value="Unassembled WGS sequence"/>
</dbReference>
<evidence type="ECO:0000256" key="4">
    <source>
        <dbReference type="ARBA" id="ARBA00023235"/>
    </source>
</evidence>
<dbReference type="InterPro" id="IPR005801">
    <property type="entry name" value="ADC_synthase"/>
</dbReference>
<proteinExistence type="inferred from homology"/>
<protein>
    <recommendedName>
        <fullName evidence="3">isochorismate synthase</fullName>
        <ecNumber evidence="3">5.4.4.2</ecNumber>
    </recommendedName>
    <alternativeName>
        <fullName evidence="5">Isochorismate mutase</fullName>
    </alternativeName>
</protein>
<evidence type="ECO:0000256" key="2">
    <source>
        <dbReference type="ARBA" id="ARBA00005297"/>
    </source>
</evidence>
<accession>A0A2N7RXH7</accession>
<dbReference type="InterPro" id="IPR004561">
    <property type="entry name" value="IsoChor_synthase"/>
</dbReference>
<comment type="caution">
    <text evidence="7">The sequence shown here is derived from an EMBL/GenBank/DDBJ whole genome shotgun (WGS) entry which is preliminary data.</text>
</comment>
<evidence type="ECO:0000256" key="3">
    <source>
        <dbReference type="ARBA" id="ARBA00012824"/>
    </source>
</evidence>
<dbReference type="InterPro" id="IPR015890">
    <property type="entry name" value="Chorismate_C"/>
</dbReference>
<reference evidence="7 8" key="1">
    <citation type="journal article" date="2017" name="Elife">
        <title>Extensive horizontal gene transfer in cheese-associated bacteria.</title>
        <authorList>
            <person name="Bonham K.S."/>
            <person name="Wolfe B.E."/>
            <person name="Dutton R.J."/>
        </authorList>
    </citation>
    <scope>NUCLEOTIDE SEQUENCE [LARGE SCALE GENOMIC DNA]</scope>
    <source>
        <strain evidence="7 8">JB182</strain>
    </source>
</reference>
<dbReference type="SUPFAM" id="SSF56322">
    <property type="entry name" value="ADC synthase"/>
    <property type="match status" value="1"/>
</dbReference>
<dbReference type="EC" id="5.4.4.2" evidence="3"/>
<dbReference type="Pfam" id="PF00425">
    <property type="entry name" value="Chorismate_bind"/>
    <property type="match status" value="1"/>
</dbReference>
<evidence type="ECO:0000313" key="8">
    <source>
        <dbReference type="Proteomes" id="UP000235739"/>
    </source>
</evidence>
<organism evidence="7 8">
    <name type="scientific">Glutamicibacter arilaitensis</name>
    <dbReference type="NCBI Taxonomy" id="256701"/>
    <lineage>
        <taxon>Bacteria</taxon>
        <taxon>Bacillati</taxon>
        <taxon>Actinomycetota</taxon>
        <taxon>Actinomycetes</taxon>
        <taxon>Micrococcales</taxon>
        <taxon>Micrococcaceae</taxon>
        <taxon>Glutamicibacter</taxon>
    </lineage>
</organism>
<dbReference type="EMBL" id="PNQX01000005">
    <property type="protein sequence ID" value="PMQ18596.1"/>
    <property type="molecule type" value="Genomic_DNA"/>
</dbReference>
<evidence type="ECO:0000256" key="1">
    <source>
        <dbReference type="ARBA" id="ARBA00000799"/>
    </source>
</evidence>